<protein>
    <submittedName>
        <fullName evidence="3">Disease resistance protein RUN1-like</fullName>
    </submittedName>
</protein>
<dbReference type="SUPFAM" id="SSF52540">
    <property type="entry name" value="P-loop containing nucleoside triphosphate hydrolases"/>
    <property type="match status" value="1"/>
</dbReference>
<dbReference type="KEGG" id="ghi:107890135"/>
<dbReference type="InterPro" id="IPR044974">
    <property type="entry name" value="Disease_R_plants"/>
</dbReference>
<reference evidence="2" key="1">
    <citation type="journal article" date="2020" name="Nat. Genet.">
        <title>Genomic diversifications of five Gossypium allopolyploid species and their impact on cotton improvement.</title>
        <authorList>
            <person name="Chen Z.J."/>
            <person name="Sreedasyam A."/>
            <person name="Ando A."/>
            <person name="Song Q."/>
            <person name="De Santiago L.M."/>
            <person name="Hulse-Kemp A.M."/>
            <person name="Ding M."/>
            <person name="Ye W."/>
            <person name="Kirkbride R.C."/>
            <person name="Jenkins J."/>
            <person name="Plott C."/>
            <person name="Lovell J."/>
            <person name="Lin Y.M."/>
            <person name="Vaughn R."/>
            <person name="Liu B."/>
            <person name="Simpson S."/>
            <person name="Scheffler B.E."/>
            <person name="Wen L."/>
            <person name="Saski C.A."/>
            <person name="Grover C.E."/>
            <person name="Hu G."/>
            <person name="Conover J.L."/>
            <person name="Carlson J.W."/>
            <person name="Shu S."/>
            <person name="Boston L.B."/>
            <person name="Williams M."/>
            <person name="Peterson D.G."/>
            <person name="McGee K."/>
            <person name="Jones D.C."/>
            <person name="Wendel J.F."/>
            <person name="Stelly D.M."/>
            <person name="Grimwood J."/>
            <person name="Schmutz J."/>
        </authorList>
    </citation>
    <scope>NUCLEOTIDE SEQUENCE [LARGE SCALE GENOMIC DNA]</scope>
    <source>
        <strain evidence="2">cv. TM-1</strain>
    </source>
</reference>
<dbReference type="GeneID" id="107890135"/>
<dbReference type="Proteomes" id="UP000818029">
    <property type="component" value="Chromosome A10"/>
</dbReference>
<dbReference type="STRING" id="3635.A0A1U8HVT4"/>
<dbReference type="RefSeq" id="XP_016670130.1">
    <property type="nucleotide sequence ID" value="XM_016814641.1"/>
</dbReference>
<evidence type="ECO:0000313" key="3">
    <source>
        <dbReference type="RefSeq" id="XP_016670130.1"/>
    </source>
</evidence>
<accession>A0A1U8HVT4</accession>
<dbReference type="PaxDb" id="3635-A0A1U8HVT4"/>
<dbReference type="InterPro" id="IPR027417">
    <property type="entry name" value="P-loop_NTPase"/>
</dbReference>
<dbReference type="AlphaFoldDB" id="A0A1U8HVT4"/>
<dbReference type="PANTHER" id="PTHR11017">
    <property type="entry name" value="LEUCINE-RICH REPEAT-CONTAINING PROTEIN"/>
    <property type="match status" value="1"/>
</dbReference>
<name>A0A1U8HVT4_GOSHI</name>
<sequence length="205" mass="23263">MGGQGKTTLAEAVYKEISSEFESSWFLQNVREKVEKQGKESLRNEPFSKLLNSDVDIGTPSVGSTLTQDRLKKKKVLVVLDDVDKSDQIDCMGIGDFGYGSKTIITSRNRQVLVSGRADTIHMVKKLNEKDSLQLFSTFAFKQSNPAVDFQDLSLRFVNYTQGNPLALKVLGSDLYKRTIRYWESKVKMLKDMSPRQTNFRGFEK</sequence>
<evidence type="ECO:0000259" key="1">
    <source>
        <dbReference type="Pfam" id="PF00931"/>
    </source>
</evidence>
<dbReference type="PANTHER" id="PTHR11017:SF479">
    <property type="entry name" value="DISEASE RESISTANCE PROTEIN (TIR-NBS-LRR CLASS) FAMILY"/>
    <property type="match status" value="1"/>
</dbReference>
<dbReference type="GO" id="GO:0043531">
    <property type="term" value="F:ADP binding"/>
    <property type="evidence" value="ECO:0007669"/>
    <property type="project" value="InterPro"/>
</dbReference>
<dbReference type="Gene3D" id="1.10.8.430">
    <property type="entry name" value="Helical domain of apoptotic protease-activating factors"/>
    <property type="match status" value="1"/>
</dbReference>
<organism evidence="2 3">
    <name type="scientific">Gossypium hirsutum</name>
    <name type="common">Upland cotton</name>
    <name type="synonym">Gossypium mexicanum</name>
    <dbReference type="NCBI Taxonomy" id="3635"/>
    <lineage>
        <taxon>Eukaryota</taxon>
        <taxon>Viridiplantae</taxon>
        <taxon>Streptophyta</taxon>
        <taxon>Embryophyta</taxon>
        <taxon>Tracheophyta</taxon>
        <taxon>Spermatophyta</taxon>
        <taxon>Magnoliopsida</taxon>
        <taxon>eudicotyledons</taxon>
        <taxon>Gunneridae</taxon>
        <taxon>Pentapetalae</taxon>
        <taxon>rosids</taxon>
        <taxon>malvids</taxon>
        <taxon>Malvales</taxon>
        <taxon>Malvaceae</taxon>
        <taxon>Malvoideae</taxon>
        <taxon>Gossypium</taxon>
    </lineage>
</organism>
<dbReference type="GO" id="GO:0006952">
    <property type="term" value="P:defense response"/>
    <property type="evidence" value="ECO:0007669"/>
    <property type="project" value="InterPro"/>
</dbReference>
<proteinExistence type="predicted"/>
<dbReference type="PRINTS" id="PR00364">
    <property type="entry name" value="DISEASERSIST"/>
</dbReference>
<keyword evidence="2" id="KW-1185">Reference proteome</keyword>
<dbReference type="InterPro" id="IPR042197">
    <property type="entry name" value="Apaf_helical"/>
</dbReference>
<feature type="domain" description="NB-ARC" evidence="1">
    <location>
        <begin position="1"/>
        <end position="144"/>
    </location>
</feature>
<dbReference type="Gene3D" id="3.40.50.300">
    <property type="entry name" value="P-loop containing nucleotide triphosphate hydrolases"/>
    <property type="match status" value="1"/>
</dbReference>
<gene>
    <name evidence="3" type="primary">LOC107890135</name>
</gene>
<evidence type="ECO:0000313" key="2">
    <source>
        <dbReference type="Proteomes" id="UP000818029"/>
    </source>
</evidence>
<dbReference type="Pfam" id="PF00931">
    <property type="entry name" value="NB-ARC"/>
    <property type="match status" value="1"/>
</dbReference>
<reference evidence="3" key="2">
    <citation type="submission" date="2025-08" db="UniProtKB">
        <authorList>
            <consortium name="RefSeq"/>
        </authorList>
    </citation>
    <scope>IDENTIFICATION</scope>
</reference>
<dbReference type="InterPro" id="IPR002182">
    <property type="entry name" value="NB-ARC"/>
</dbReference>